<dbReference type="GO" id="GO:0030424">
    <property type="term" value="C:axon"/>
    <property type="evidence" value="ECO:0007669"/>
    <property type="project" value="TreeGrafter"/>
</dbReference>
<dbReference type="InterPro" id="IPR013783">
    <property type="entry name" value="Ig-like_fold"/>
</dbReference>
<dbReference type="OrthoDB" id="6159398at2759"/>
<keyword evidence="1" id="KW-0677">Repeat</keyword>
<organism evidence="5 6">
    <name type="scientific">Penaeus vannamei</name>
    <name type="common">Whiteleg shrimp</name>
    <name type="synonym">Litopenaeus vannamei</name>
    <dbReference type="NCBI Taxonomy" id="6689"/>
    <lineage>
        <taxon>Eukaryota</taxon>
        <taxon>Metazoa</taxon>
        <taxon>Ecdysozoa</taxon>
        <taxon>Arthropoda</taxon>
        <taxon>Crustacea</taxon>
        <taxon>Multicrustacea</taxon>
        <taxon>Malacostraca</taxon>
        <taxon>Eumalacostraca</taxon>
        <taxon>Eucarida</taxon>
        <taxon>Decapoda</taxon>
        <taxon>Dendrobranchiata</taxon>
        <taxon>Penaeoidea</taxon>
        <taxon>Penaeidae</taxon>
        <taxon>Penaeus</taxon>
    </lineage>
</organism>
<dbReference type="Pfam" id="PF07679">
    <property type="entry name" value="I-set"/>
    <property type="match status" value="1"/>
</dbReference>
<dbReference type="InterPro" id="IPR013098">
    <property type="entry name" value="Ig_I-set"/>
</dbReference>
<dbReference type="PROSITE" id="PS50835">
    <property type="entry name" value="IG_LIKE"/>
    <property type="match status" value="3"/>
</dbReference>
<dbReference type="AlphaFoldDB" id="A0A423SZ32"/>
<dbReference type="InterPro" id="IPR036179">
    <property type="entry name" value="Ig-like_dom_sf"/>
</dbReference>
<dbReference type="SMART" id="SM00408">
    <property type="entry name" value="IGc2"/>
    <property type="match status" value="2"/>
</dbReference>
<dbReference type="InterPro" id="IPR007110">
    <property type="entry name" value="Ig-like_dom"/>
</dbReference>
<dbReference type="GO" id="GO:0008046">
    <property type="term" value="F:axon guidance receptor activity"/>
    <property type="evidence" value="ECO:0007669"/>
    <property type="project" value="TreeGrafter"/>
</dbReference>
<keyword evidence="6" id="KW-1185">Reference proteome</keyword>
<comment type="caution">
    <text evidence="5">The sequence shown here is derived from an EMBL/GenBank/DDBJ whole genome shotgun (WGS) entry which is preliminary data.</text>
</comment>
<evidence type="ECO:0000259" key="4">
    <source>
        <dbReference type="PROSITE" id="PS50853"/>
    </source>
</evidence>
<accession>A0A423SZ32</accession>
<evidence type="ECO:0000313" key="6">
    <source>
        <dbReference type="Proteomes" id="UP000283509"/>
    </source>
</evidence>
<dbReference type="InterPro" id="IPR003961">
    <property type="entry name" value="FN3_dom"/>
</dbReference>
<protein>
    <submittedName>
        <fullName evidence="5">Titin</fullName>
    </submittedName>
</protein>
<feature type="non-terminal residue" evidence="5">
    <location>
        <position position="1"/>
    </location>
</feature>
<name>A0A423SZ32_PENVA</name>
<dbReference type="GO" id="GO:0043025">
    <property type="term" value="C:neuronal cell body"/>
    <property type="evidence" value="ECO:0007669"/>
    <property type="project" value="TreeGrafter"/>
</dbReference>
<dbReference type="GO" id="GO:0050808">
    <property type="term" value="P:synapse organization"/>
    <property type="evidence" value="ECO:0007669"/>
    <property type="project" value="TreeGrafter"/>
</dbReference>
<dbReference type="InterPro" id="IPR050958">
    <property type="entry name" value="Cell_Adh-Cytoskel_Orgn"/>
</dbReference>
<evidence type="ECO:0000256" key="2">
    <source>
        <dbReference type="ARBA" id="ARBA00023319"/>
    </source>
</evidence>
<dbReference type="SMART" id="SM00409">
    <property type="entry name" value="IG"/>
    <property type="match status" value="3"/>
</dbReference>
<dbReference type="InterPro" id="IPR003598">
    <property type="entry name" value="Ig_sub2"/>
</dbReference>
<dbReference type="Gene3D" id="2.60.40.10">
    <property type="entry name" value="Immunoglobulins"/>
    <property type="match status" value="4"/>
</dbReference>
<dbReference type="EMBL" id="QCYY01002562">
    <property type="protein sequence ID" value="ROT69477.1"/>
    <property type="molecule type" value="Genomic_DNA"/>
</dbReference>
<dbReference type="STRING" id="6689.A0A423SZ32"/>
<dbReference type="Pfam" id="PF13927">
    <property type="entry name" value="Ig_3"/>
    <property type="match status" value="1"/>
</dbReference>
<dbReference type="SUPFAM" id="SSF48726">
    <property type="entry name" value="Immunoglobulin"/>
    <property type="match status" value="3"/>
</dbReference>
<gene>
    <name evidence="5" type="ORF">C7M84_012313</name>
</gene>
<dbReference type="CDD" id="cd00096">
    <property type="entry name" value="Ig"/>
    <property type="match status" value="1"/>
</dbReference>
<reference evidence="5 6" key="2">
    <citation type="submission" date="2019-01" db="EMBL/GenBank/DDBJ databases">
        <title>The decoding of complex shrimp genome reveals the adaptation for benthos swimmer, frequently molting mechanism and breeding impact on genome.</title>
        <authorList>
            <person name="Sun Y."/>
            <person name="Gao Y."/>
            <person name="Yu Y."/>
        </authorList>
    </citation>
    <scope>NUCLEOTIDE SEQUENCE [LARGE SCALE GENOMIC DNA]</scope>
    <source>
        <tissue evidence="5">Muscle</tissue>
    </source>
</reference>
<dbReference type="GO" id="GO:0007156">
    <property type="term" value="P:homophilic cell adhesion via plasma membrane adhesion molecules"/>
    <property type="evidence" value="ECO:0007669"/>
    <property type="project" value="TreeGrafter"/>
</dbReference>
<dbReference type="InterPro" id="IPR036116">
    <property type="entry name" value="FN3_sf"/>
</dbReference>
<evidence type="ECO:0000313" key="5">
    <source>
        <dbReference type="EMBL" id="ROT69477.1"/>
    </source>
</evidence>
<keyword evidence="2" id="KW-0393">Immunoglobulin domain</keyword>
<feature type="domain" description="Ig-like" evidence="3">
    <location>
        <begin position="88"/>
        <end position="167"/>
    </location>
</feature>
<evidence type="ECO:0000259" key="3">
    <source>
        <dbReference type="PROSITE" id="PS50835"/>
    </source>
</evidence>
<proteinExistence type="predicted"/>
<evidence type="ECO:0000256" key="1">
    <source>
        <dbReference type="ARBA" id="ARBA00022737"/>
    </source>
</evidence>
<sequence length="406" mass="44999">RRSIFWFKGDTVEGRELVMQLMSVKGNFLVTRQFQDAIRSGKLDTRNTNLIINDLSPEDSASYTCSLAVAGQTVTHTLTVEGGRRQAPPLMLTALPTDGRVSAGEGFPATLSCVVSGSDAAVSWHRAGSAQVLSVGPIFNIYSVRREDEGSYVCTADNGISRPASFTFDLTVEYVDVEVDQTEVVASTEDLTALLSCTVKGSPEPLMSWYDSQGPIRQNDPRRRVSSRGEFHYLQLTDMKPSDLGEYQCYGYNEKGRDRETITVTAAPGPVRVLDAEPTGKGFTYRVSWEVNSLSPINYYYFAYRELSSDFVMTINVPGTRDPVSGSSTMYHASTEVTFNPGQSYEIMVTPVSGNKPGPEQKEVFRFSVPDEPVQVASTNEDAWKWWKMSMTLLSRLPQVARIMQD</sequence>
<feature type="domain" description="Fibronectin type-III" evidence="4">
    <location>
        <begin position="267"/>
        <end position="372"/>
    </location>
</feature>
<dbReference type="PANTHER" id="PTHR45080">
    <property type="entry name" value="CONTACTIN 5"/>
    <property type="match status" value="1"/>
</dbReference>
<dbReference type="SUPFAM" id="SSF49265">
    <property type="entry name" value="Fibronectin type III"/>
    <property type="match status" value="1"/>
</dbReference>
<dbReference type="Proteomes" id="UP000283509">
    <property type="component" value="Unassembled WGS sequence"/>
</dbReference>
<dbReference type="GO" id="GO:0005886">
    <property type="term" value="C:plasma membrane"/>
    <property type="evidence" value="ECO:0007669"/>
    <property type="project" value="TreeGrafter"/>
</dbReference>
<feature type="domain" description="Ig-like" evidence="3">
    <location>
        <begin position="195"/>
        <end position="265"/>
    </location>
</feature>
<dbReference type="PROSITE" id="PS50853">
    <property type="entry name" value="FN3"/>
    <property type="match status" value="1"/>
</dbReference>
<reference evidence="5 6" key="1">
    <citation type="submission" date="2018-04" db="EMBL/GenBank/DDBJ databases">
        <authorList>
            <person name="Zhang X."/>
            <person name="Yuan J."/>
            <person name="Li F."/>
            <person name="Xiang J."/>
        </authorList>
    </citation>
    <scope>NUCLEOTIDE SEQUENCE [LARGE SCALE GENOMIC DNA]</scope>
    <source>
        <tissue evidence="5">Muscle</tissue>
    </source>
</reference>
<dbReference type="InterPro" id="IPR003599">
    <property type="entry name" value="Ig_sub"/>
</dbReference>
<feature type="domain" description="Ig-like" evidence="3">
    <location>
        <begin position="1"/>
        <end position="79"/>
    </location>
</feature>
<dbReference type="PANTHER" id="PTHR45080:SF33">
    <property type="entry name" value="IG-LIKE DOMAIN-CONTAINING PROTEIN"/>
    <property type="match status" value="1"/>
</dbReference>